<name>A0A9X2HJ56_9MICC</name>
<keyword evidence="2" id="KW-1185">Reference proteome</keyword>
<reference evidence="1" key="1">
    <citation type="submission" date="2022-06" db="EMBL/GenBank/DDBJ databases">
        <title>Rothia sp. isolated from sandalwood seedling.</title>
        <authorList>
            <person name="Tuikhar N."/>
            <person name="Kirdat K."/>
            <person name="Thorat V."/>
            <person name="Swetha P."/>
            <person name="Padma S."/>
            <person name="Sundararaj R."/>
            <person name="Yadav A."/>
        </authorList>
    </citation>
    <scope>NUCLEOTIDE SEQUENCE</scope>
    <source>
        <strain evidence="1">AR01</strain>
    </source>
</reference>
<protein>
    <recommendedName>
        <fullName evidence="3">Ribosomally synthesized peptide with SipW-like signal peptide</fullName>
    </recommendedName>
</protein>
<accession>A0A9X2HJ56</accession>
<dbReference type="Proteomes" id="UP001139502">
    <property type="component" value="Unassembled WGS sequence"/>
</dbReference>
<evidence type="ECO:0008006" key="3">
    <source>
        <dbReference type="Google" id="ProtNLM"/>
    </source>
</evidence>
<evidence type="ECO:0000313" key="1">
    <source>
        <dbReference type="EMBL" id="MCP3426676.1"/>
    </source>
</evidence>
<evidence type="ECO:0000313" key="2">
    <source>
        <dbReference type="Proteomes" id="UP001139502"/>
    </source>
</evidence>
<dbReference type="RefSeq" id="WP_254167665.1">
    <property type="nucleotide sequence ID" value="NZ_JANAFB010000033.1"/>
</dbReference>
<comment type="caution">
    <text evidence="1">The sequence shown here is derived from an EMBL/GenBank/DDBJ whole genome shotgun (WGS) entry which is preliminary data.</text>
</comment>
<dbReference type="AlphaFoldDB" id="A0A9X2HJ56"/>
<proteinExistence type="predicted"/>
<gene>
    <name evidence="1" type="ORF">NBM05_11850</name>
</gene>
<organism evidence="1 2">
    <name type="scientific">Rothia santali</name>
    <dbReference type="NCBI Taxonomy" id="2949643"/>
    <lineage>
        <taxon>Bacteria</taxon>
        <taxon>Bacillati</taxon>
        <taxon>Actinomycetota</taxon>
        <taxon>Actinomycetes</taxon>
        <taxon>Micrococcales</taxon>
        <taxon>Micrococcaceae</taxon>
        <taxon>Rothia</taxon>
    </lineage>
</organism>
<sequence length="206" mass="20088">MSTRTCWRAVSAVALAVVLGLLTVQASLALWFQVVGAGAGAVQAADFTVRVADPVSGGSGALGETRARPLPVQAAGGELDRGGTAFYRVDLSNLTDAGGSFDLRIRPDGPAAITPASAASALGDSLRLGLAAAGPVPCEAAAYAPLPVGTAAVGDLPSLTVGKGGTGGLCLRATLSPDAPADLSGLQAGVTLDLTALQVAGSEGEP</sequence>
<dbReference type="EMBL" id="JANAFB010000033">
    <property type="protein sequence ID" value="MCP3426676.1"/>
    <property type="molecule type" value="Genomic_DNA"/>
</dbReference>